<proteinExistence type="predicted"/>
<evidence type="ECO:0000256" key="1">
    <source>
        <dbReference type="SAM" id="Phobius"/>
    </source>
</evidence>
<gene>
    <name evidence="2" type="ORF">UFOPK2754_01399</name>
    <name evidence="3" type="ORF">UFOPK3139_02226</name>
    <name evidence="4" type="ORF">UFOPK3543_03219</name>
    <name evidence="5" type="ORF">UFOPK3967_01789</name>
</gene>
<dbReference type="EMBL" id="CAFABA010000106">
    <property type="protein sequence ID" value="CAB4834868.1"/>
    <property type="molecule type" value="Genomic_DNA"/>
</dbReference>
<protein>
    <submittedName>
        <fullName evidence="3">Unannotated protein</fullName>
    </submittedName>
</protein>
<evidence type="ECO:0000313" key="2">
    <source>
        <dbReference type="EMBL" id="CAB4744209.1"/>
    </source>
</evidence>
<keyword evidence="1" id="KW-0812">Transmembrane</keyword>
<evidence type="ECO:0000313" key="3">
    <source>
        <dbReference type="EMBL" id="CAB4834868.1"/>
    </source>
</evidence>
<dbReference type="AlphaFoldDB" id="A0A6J7AQT9"/>
<name>A0A6J7AQT9_9ZZZZ</name>
<dbReference type="EMBL" id="CAFBOS010000112">
    <property type="protein sequence ID" value="CAB5003538.1"/>
    <property type="molecule type" value="Genomic_DNA"/>
</dbReference>
<dbReference type="EMBL" id="CAEZYR010000045">
    <property type="protein sequence ID" value="CAB4744209.1"/>
    <property type="molecule type" value="Genomic_DNA"/>
</dbReference>
<accession>A0A6J7AQT9</accession>
<keyword evidence="1" id="KW-0472">Membrane</keyword>
<sequence>MAEQTDKISREDLEAKFRDVKGGVDQRAFAAKELAKPFAIGAGVLVLLLVYFIGKRVGKTKSTIVEIRRI</sequence>
<feature type="transmembrane region" description="Helical" evidence="1">
    <location>
        <begin position="34"/>
        <end position="54"/>
    </location>
</feature>
<reference evidence="3" key="1">
    <citation type="submission" date="2020-05" db="EMBL/GenBank/DDBJ databases">
        <authorList>
            <person name="Chiriac C."/>
            <person name="Salcher M."/>
            <person name="Ghai R."/>
            <person name="Kavagutti S V."/>
        </authorList>
    </citation>
    <scope>NUCLEOTIDE SEQUENCE</scope>
</reference>
<keyword evidence="1" id="KW-1133">Transmembrane helix</keyword>
<organism evidence="3">
    <name type="scientific">freshwater metagenome</name>
    <dbReference type="NCBI Taxonomy" id="449393"/>
    <lineage>
        <taxon>unclassified sequences</taxon>
        <taxon>metagenomes</taxon>
        <taxon>ecological metagenomes</taxon>
    </lineage>
</organism>
<evidence type="ECO:0000313" key="4">
    <source>
        <dbReference type="EMBL" id="CAB4940406.1"/>
    </source>
</evidence>
<evidence type="ECO:0000313" key="5">
    <source>
        <dbReference type="EMBL" id="CAB5003538.1"/>
    </source>
</evidence>
<dbReference type="EMBL" id="CAFBMH010000226">
    <property type="protein sequence ID" value="CAB4940406.1"/>
    <property type="molecule type" value="Genomic_DNA"/>
</dbReference>